<protein>
    <recommendedName>
        <fullName evidence="6">SOWAHA-C winged helix-turn-helix domain-containing protein</fullName>
    </recommendedName>
</protein>
<evidence type="ECO:0000259" key="6">
    <source>
        <dbReference type="Pfam" id="PF25877"/>
    </source>
</evidence>
<name>A0AAV7P6M5_PLEWA</name>
<feature type="region of interest" description="Disordered" evidence="5">
    <location>
        <begin position="177"/>
        <end position="225"/>
    </location>
</feature>
<evidence type="ECO:0000256" key="3">
    <source>
        <dbReference type="ARBA" id="ARBA00038122"/>
    </source>
</evidence>
<feature type="repeat" description="ANK" evidence="4">
    <location>
        <begin position="375"/>
        <end position="398"/>
    </location>
</feature>
<gene>
    <name evidence="7" type="ORF">NDU88_001829</name>
</gene>
<dbReference type="Pfam" id="PF25877">
    <property type="entry name" value="WHD_SOWAH"/>
    <property type="match status" value="1"/>
</dbReference>
<feature type="region of interest" description="Disordered" evidence="5">
    <location>
        <begin position="453"/>
        <end position="496"/>
    </location>
</feature>
<feature type="domain" description="SOWAHA-C winged helix-turn-helix" evidence="6">
    <location>
        <begin position="91"/>
        <end position="169"/>
    </location>
</feature>
<keyword evidence="2 4" id="KW-0040">ANK repeat</keyword>
<accession>A0AAV7P6M5</accession>
<evidence type="ECO:0000256" key="5">
    <source>
        <dbReference type="SAM" id="MobiDB-lite"/>
    </source>
</evidence>
<dbReference type="PROSITE" id="PS50088">
    <property type="entry name" value="ANK_REPEAT"/>
    <property type="match status" value="2"/>
</dbReference>
<dbReference type="Proteomes" id="UP001066276">
    <property type="component" value="Chromosome 7"/>
</dbReference>
<dbReference type="PROSITE" id="PS50297">
    <property type="entry name" value="ANK_REP_REGION"/>
    <property type="match status" value="2"/>
</dbReference>
<evidence type="ECO:0000256" key="2">
    <source>
        <dbReference type="ARBA" id="ARBA00023043"/>
    </source>
</evidence>
<dbReference type="PANTHER" id="PTHR14491:SF9">
    <property type="entry name" value="ANKYRIN REPEAT DOMAIN-CONTAINING PROTEIN SOWAHB-LIKE"/>
    <property type="match status" value="1"/>
</dbReference>
<dbReference type="InterPro" id="IPR036770">
    <property type="entry name" value="Ankyrin_rpt-contain_sf"/>
</dbReference>
<evidence type="ECO:0000256" key="1">
    <source>
        <dbReference type="ARBA" id="ARBA00022737"/>
    </source>
</evidence>
<dbReference type="EMBL" id="JANPWB010000011">
    <property type="protein sequence ID" value="KAJ1123359.1"/>
    <property type="molecule type" value="Genomic_DNA"/>
</dbReference>
<evidence type="ECO:0000256" key="4">
    <source>
        <dbReference type="PROSITE-ProRule" id="PRU00023"/>
    </source>
</evidence>
<evidence type="ECO:0000313" key="8">
    <source>
        <dbReference type="Proteomes" id="UP001066276"/>
    </source>
</evidence>
<evidence type="ECO:0000313" key="7">
    <source>
        <dbReference type="EMBL" id="KAJ1123359.1"/>
    </source>
</evidence>
<feature type="compositionally biased region" description="Polar residues" evidence="5">
    <location>
        <begin position="178"/>
        <end position="190"/>
    </location>
</feature>
<feature type="repeat" description="ANK" evidence="4">
    <location>
        <begin position="344"/>
        <end position="376"/>
    </location>
</feature>
<comment type="caution">
    <text evidence="7">The sequence shown here is derived from an EMBL/GenBank/DDBJ whole genome shotgun (WGS) entry which is preliminary data.</text>
</comment>
<comment type="similarity">
    <text evidence="3">Belongs to the SOWAH family.</text>
</comment>
<dbReference type="AlphaFoldDB" id="A0AAV7P6M5"/>
<dbReference type="InterPro" id="IPR058889">
    <property type="entry name" value="WHD_SOWAHA-C"/>
</dbReference>
<dbReference type="SMART" id="SM00248">
    <property type="entry name" value="ANK"/>
    <property type="match status" value="2"/>
</dbReference>
<dbReference type="PANTHER" id="PTHR14491">
    <property type="entry name" value="SOSONDOWAH, ISOFORM G"/>
    <property type="match status" value="1"/>
</dbReference>
<dbReference type="Pfam" id="PF12796">
    <property type="entry name" value="Ank_2"/>
    <property type="match status" value="1"/>
</dbReference>
<organism evidence="7 8">
    <name type="scientific">Pleurodeles waltl</name>
    <name type="common">Iberian ribbed newt</name>
    <dbReference type="NCBI Taxonomy" id="8319"/>
    <lineage>
        <taxon>Eukaryota</taxon>
        <taxon>Metazoa</taxon>
        <taxon>Chordata</taxon>
        <taxon>Craniata</taxon>
        <taxon>Vertebrata</taxon>
        <taxon>Euteleostomi</taxon>
        <taxon>Amphibia</taxon>
        <taxon>Batrachia</taxon>
        <taxon>Caudata</taxon>
        <taxon>Salamandroidea</taxon>
        <taxon>Salamandridae</taxon>
        <taxon>Pleurodelinae</taxon>
        <taxon>Pleurodeles</taxon>
    </lineage>
</organism>
<keyword evidence="8" id="KW-1185">Reference proteome</keyword>
<keyword evidence="1" id="KW-0677">Repeat</keyword>
<sequence length="496" mass="54291">MSRLLPLSPFQSRRTRLSVGACARCRRLLSRAHALSPSTPDVGPAAAASDVMPAPRACTRVIPCARYTGFTFRFGACPLATSFWNMAWEMQLSEEELLHFLCAEGGKAKNSELLARYQPLINHVDPQLRALHRQTFKEIINKVAVVKQEHGEKYVILKKRFQPPAADTASTAIPAATVPSSMCSRVQQPGSGLVQWEGESRAAKSPDQAPSPPAERASPKEKHHGAVPRIQVKDFSAVLQSQLSSQWTGLHSVGWAHPVERPSSRPDSPEGRGAKSQSAASQEDEDAENSPKDMEQEVFEDGGSSVGSASVALDPVEKEWLQGAASGNCPALSQLLKQEPALAWKKTALHWAAKHGKSEMVTMLVNAGAEINSRDGYTPLHIAALHGHQQIMNLLISNYGAKEAVRDYSGHLPAQYLKPDGSRDAATTNPHFQQARGERRNRKLASLFLAKGSAHSKKRWGSAEDLVEEEEEEEEKGNSHHLALPTSYRPVRKFSR</sequence>
<reference evidence="7" key="1">
    <citation type="journal article" date="2022" name="bioRxiv">
        <title>Sequencing and chromosome-scale assembly of the giantPleurodeles waltlgenome.</title>
        <authorList>
            <person name="Brown T."/>
            <person name="Elewa A."/>
            <person name="Iarovenko S."/>
            <person name="Subramanian E."/>
            <person name="Araus A.J."/>
            <person name="Petzold A."/>
            <person name="Susuki M."/>
            <person name="Suzuki K.-i.T."/>
            <person name="Hayashi T."/>
            <person name="Toyoda A."/>
            <person name="Oliveira C."/>
            <person name="Osipova E."/>
            <person name="Leigh N.D."/>
            <person name="Simon A."/>
            <person name="Yun M.H."/>
        </authorList>
    </citation>
    <scope>NUCLEOTIDE SEQUENCE</scope>
    <source>
        <strain evidence="7">20211129_DDA</strain>
        <tissue evidence="7">Liver</tissue>
    </source>
</reference>
<feature type="compositionally biased region" description="Acidic residues" evidence="5">
    <location>
        <begin position="465"/>
        <end position="475"/>
    </location>
</feature>
<dbReference type="InterPro" id="IPR002110">
    <property type="entry name" value="Ankyrin_rpt"/>
</dbReference>
<feature type="region of interest" description="Disordered" evidence="5">
    <location>
        <begin position="258"/>
        <end position="309"/>
    </location>
</feature>
<dbReference type="Gene3D" id="1.25.40.20">
    <property type="entry name" value="Ankyrin repeat-containing domain"/>
    <property type="match status" value="1"/>
</dbReference>
<proteinExistence type="inferred from homology"/>
<feature type="compositionally biased region" description="Basic and acidic residues" evidence="5">
    <location>
        <begin position="258"/>
        <end position="273"/>
    </location>
</feature>
<dbReference type="SUPFAM" id="SSF48403">
    <property type="entry name" value="Ankyrin repeat"/>
    <property type="match status" value="1"/>
</dbReference>